<name>A0A8R1HUZ2_CAEJA</name>
<dbReference type="InterPro" id="IPR011009">
    <property type="entry name" value="Kinase-like_dom_sf"/>
</dbReference>
<dbReference type="GO" id="GO:0004674">
    <property type="term" value="F:protein serine/threonine kinase activity"/>
    <property type="evidence" value="ECO:0007669"/>
    <property type="project" value="TreeGrafter"/>
</dbReference>
<evidence type="ECO:0000256" key="2">
    <source>
        <dbReference type="ARBA" id="ARBA00022840"/>
    </source>
</evidence>
<dbReference type="GO" id="GO:0005737">
    <property type="term" value="C:cytoplasm"/>
    <property type="evidence" value="ECO:0007669"/>
    <property type="project" value="TreeGrafter"/>
</dbReference>
<dbReference type="GO" id="GO:0005524">
    <property type="term" value="F:ATP binding"/>
    <property type="evidence" value="ECO:0007669"/>
    <property type="project" value="UniProtKB-KW"/>
</dbReference>
<evidence type="ECO:0000259" key="3">
    <source>
        <dbReference type="PROSITE" id="PS50011"/>
    </source>
</evidence>
<dbReference type="SUPFAM" id="SSF56112">
    <property type="entry name" value="Protein kinase-like (PK-like)"/>
    <property type="match status" value="1"/>
</dbReference>
<dbReference type="InterPro" id="IPR000719">
    <property type="entry name" value="Prot_kinase_dom"/>
</dbReference>
<keyword evidence="5" id="KW-1185">Reference proteome</keyword>
<dbReference type="EnsemblMetazoa" id="CJA09320.1">
    <property type="protein sequence ID" value="CJA09320.1"/>
    <property type="gene ID" value="WBGene00128525"/>
</dbReference>
<dbReference type="Pfam" id="PF00069">
    <property type="entry name" value="Pkinase"/>
    <property type="match status" value="1"/>
</dbReference>
<reference evidence="4" key="2">
    <citation type="submission" date="2022-06" db="UniProtKB">
        <authorList>
            <consortium name="EnsemblMetazoa"/>
        </authorList>
    </citation>
    <scope>IDENTIFICATION</scope>
    <source>
        <strain evidence="4">DF5081</strain>
    </source>
</reference>
<evidence type="ECO:0000256" key="1">
    <source>
        <dbReference type="ARBA" id="ARBA00022741"/>
    </source>
</evidence>
<dbReference type="GO" id="GO:0035556">
    <property type="term" value="P:intracellular signal transduction"/>
    <property type="evidence" value="ECO:0007669"/>
    <property type="project" value="TreeGrafter"/>
</dbReference>
<evidence type="ECO:0000313" key="5">
    <source>
        <dbReference type="Proteomes" id="UP000005237"/>
    </source>
</evidence>
<keyword evidence="2" id="KW-0067">ATP-binding</keyword>
<evidence type="ECO:0000313" key="4">
    <source>
        <dbReference type="EnsemblMetazoa" id="CJA09320.1"/>
    </source>
</evidence>
<sequence length="595" mass="68936">MKMEYKFPSDGSLGKLVMMSGETYDELDLLKDDNDDMVLVEPLEEIKPLVEIPRHVFEFVNNVKFDGVIASGRFGTVFSAIDLESNRNIAIKAYHSKFNKTVSDALKEKTEIRHFMFLRHPFIVRTLTASTFEDIFYNITERAQKSVHEDILEEGRYRECTAKWVTWQVVRAIEFLHTQGITHGSVHTKNILIFSDGVIKVSDLVTSKLLQHISYHQTPLELLPFLAPELCDGFEQASPESDLWSLGVCLFTMVTGSTPFAGDTREELEHSIQHESFCALSEVSIGCQRVLARLLQVDRTKRLTATKLKNSTWLTAEFNTLETRADRHEKLCREIIANEIKKSMIKSERQCSGSSKITLDIPSKKNGDSKSVAKTLPKRYFESYTVLIMENVREEWDPNVMRLEKVTLKFGSLHEECLRIVLPYIKRTPTILERFKKRLDKALCEVANDPMAEAEYQNGDYCLMNFTRDHIGIEPFWNLLPFPNHRVARNYYYKEHADFLWDSLDMVVCMKCRRLETAAPIHDTDKCLYKMWAEATESDEVIFVGDEDRFHIRNFTMVFRTDGGRRAPFVRFCRGTKRKLQEGLNRFRTFIGHPV</sequence>
<reference evidence="5" key="1">
    <citation type="submission" date="2010-08" db="EMBL/GenBank/DDBJ databases">
        <authorList>
            <consortium name="Caenorhabditis japonica Sequencing Consortium"/>
            <person name="Wilson R.K."/>
        </authorList>
    </citation>
    <scope>NUCLEOTIDE SEQUENCE [LARGE SCALE GENOMIC DNA]</scope>
    <source>
        <strain evidence="5">DF5081</strain>
    </source>
</reference>
<dbReference type="PANTHER" id="PTHR24346">
    <property type="entry name" value="MAP/MICROTUBULE AFFINITY-REGULATING KINASE"/>
    <property type="match status" value="1"/>
</dbReference>
<accession>A0A8R1HUZ2</accession>
<dbReference type="Gene3D" id="1.10.510.10">
    <property type="entry name" value="Transferase(Phosphotransferase) domain 1"/>
    <property type="match status" value="1"/>
</dbReference>
<feature type="domain" description="Protein kinase" evidence="3">
    <location>
        <begin position="63"/>
        <end position="314"/>
    </location>
</feature>
<proteinExistence type="predicted"/>
<dbReference type="Proteomes" id="UP000005237">
    <property type="component" value="Unassembled WGS sequence"/>
</dbReference>
<keyword evidence="1" id="KW-0547">Nucleotide-binding</keyword>
<dbReference type="PANTHER" id="PTHR24346:SF30">
    <property type="entry name" value="MATERNAL EMBRYONIC LEUCINE ZIPPER KINASE"/>
    <property type="match status" value="1"/>
</dbReference>
<dbReference type="PROSITE" id="PS50011">
    <property type="entry name" value="PROTEIN_KINASE_DOM"/>
    <property type="match status" value="1"/>
</dbReference>
<dbReference type="AlphaFoldDB" id="A0A8R1HUZ2"/>
<protein>
    <submittedName>
        <fullName evidence="4">Protein kinase domain-containing protein</fullName>
    </submittedName>
</protein>
<organism evidence="4 5">
    <name type="scientific">Caenorhabditis japonica</name>
    <dbReference type="NCBI Taxonomy" id="281687"/>
    <lineage>
        <taxon>Eukaryota</taxon>
        <taxon>Metazoa</taxon>
        <taxon>Ecdysozoa</taxon>
        <taxon>Nematoda</taxon>
        <taxon>Chromadorea</taxon>
        <taxon>Rhabditida</taxon>
        <taxon>Rhabditina</taxon>
        <taxon>Rhabditomorpha</taxon>
        <taxon>Rhabditoidea</taxon>
        <taxon>Rhabditidae</taxon>
        <taxon>Peloderinae</taxon>
        <taxon>Caenorhabditis</taxon>
    </lineage>
</organism>